<dbReference type="PANTHER" id="PTHR19328:SF13">
    <property type="entry name" value="HIPL1 PROTEIN"/>
    <property type="match status" value="1"/>
</dbReference>
<keyword evidence="1" id="KW-0732">Signal</keyword>
<accession>A0A7K1T8Z2</accession>
<keyword evidence="5" id="KW-1185">Reference proteome</keyword>
<dbReference type="InterPro" id="IPR011042">
    <property type="entry name" value="6-blade_b-propeller_TolB-like"/>
</dbReference>
<evidence type="ECO:0000313" key="5">
    <source>
        <dbReference type="Proteomes" id="UP000441336"/>
    </source>
</evidence>
<dbReference type="AlphaFoldDB" id="A0A7K1T8Z2"/>
<evidence type="ECO:0000259" key="2">
    <source>
        <dbReference type="Pfam" id="PF07995"/>
    </source>
</evidence>
<dbReference type="Pfam" id="PF18962">
    <property type="entry name" value="Por_Secre_tail"/>
    <property type="match status" value="1"/>
</dbReference>
<reference evidence="4 5" key="1">
    <citation type="submission" date="2019-12" db="EMBL/GenBank/DDBJ databases">
        <title>Hymenobacter sp. HMF4947 Genome sequencing and assembly.</title>
        <authorList>
            <person name="Kang H."/>
            <person name="Cha I."/>
            <person name="Kim H."/>
            <person name="Joh K."/>
        </authorList>
    </citation>
    <scope>NUCLEOTIDE SEQUENCE [LARGE SCALE GENOMIC DNA]</scope>
    <source>
        <strain evidence="4 5">HMF4947</strain>
    </source>
</reference>
<feature type="domain" description="Secretion system C-terminal sorting" evidence="3">
    <location>
        <begin position="398"/>
        <end position="466"/>
    </location>
</feature>
<dbReference type="Proteomes" id="UP000441336">
    <property type="component" value="Unassembled WGS sequence"/>
</dbReference>
<dbReference type="InterPro" id="IPR012938">
    <property type="entry name" value="Glc/Sorbosone_DH"/>
</dbReference>
<dbReference type="NCBIfam" id="TIGR04183">
    <property type="entry name" value="Por_Secre_tail"/>
    <property type="match status" value="1"/>
</dbReference>
<dbReference type="PROSITE" id="PS51257">
    <property type="entry name" value="PROKAR_LIPOPROTEIN"/>
    <property type="match status" value="1"/>
</dbReference>
<evidence type="ECO:0000313" key="4">
    <source>
        <dbReference type="EMBL" id="MVN74865.1"/>
    </source>
</evidence>
<feature type="signal peptide" evidence="1">
    <location>
        <begin position="1"/>
        <end position="22"/>
    </location>
</feature>
<feature type="chain" id="PRO_5029520464" evidence="1">
    <location>
        <begin position="23"/>
        <end position="473"/>
    </location>
</feature>
<dbReference type="SUPFAM" id="SSF50952">
    <property type="entry name" value="Soluble quinoprotein glucose dehydrogenase"/>
    <property type="match status" value="1"/>
</dbReference>
<organism evidence="4 5">
    <name type="scientific">Hymenobacter ginkgonis</name>
    <dbReference type="NCBI Taxonomy" id="2682976"/>
    <lineage>
        <taxon>Bacteria</taxon>
        <taxon>Pseudomonadati</taxon>
        <taxon>Bacteroidota</taxon>
        <taxon>Cytophagia</taxon>
        <taxon>Cytophagales</taxon>
        <taxon>Hymenobacteraceae</taxon>
        <taxon>Hymenobacter</taxon>
    </lineage>
</organism>
<protein>
    <submittedName>
        <fullName evidence="4">T9SS type A sorting domain-containing protein</fullName>
    </submittedName>
</protein>
<dbReference type="RefSeq" id="WP_157561644.1">
    <property type="nucleotide sequence ID" value="NZ_WQKZ01000001.1"/>
</dbReference>
<proteinExistence type="predicted"/>
<evidence type="ECO:0000259" key="3">
    <source>
        <dbReference type="Pfam" id="PF18962"/>
    </source>
</evidence>
<dbReference type="PANTHER" id="PTHR19328">
    <property type="entry name" value="HEDGEHOG-INTERACTING PROTEIN"/>
    <property type="match status" value="1"/>
</dbReference>
<name>A0A7K1T8Z2_9BACT</name>
<comment type="caution">
    <text evidence="4">The sequence shown here is derived from an EMBL/GenBank/DDBJ whole genome shotgun (WGS) entry which is preliminary data.</text>
</comment>
<dbReference type="Pfam" id="PF07995">
    <property type="entry name" value="GSDH"/>
    <property type="match status" value="1"/>
</dbReference>
<dbReference type="EMBL" id="WQKZ01000001">
    <property type="protein sequence ID" value="MVN74865.1"/>
    <property type="molecule type" value="Genomic_DNA"/>
</dbReference>
<gene>
    <name evidence="4" type="ORF">GO988_00845</name>
</gene>
<sequence>MKNVTICWLAGALALASCHAQAQSGAVLGTYQVGTTTLTATALTTGLRTPWELLWGPDNFLWMTERGGRISRVNPTTGQVLPLLTVADVTETGESGLLGMALHPDLLGAAPYVYVVYNYTASGALKEKLVRLTYSASTGTLGSPLVLLDNISSVPTHNGSRLLILPDRTLLMTTGDAQNQPEAQSTISLNGKILRLNLDGTAAADNPTPGSRLYTFGHRNPQGLVQAPSGKIYSSEHGPDNDDEVNLIEPGRNYGWPTVQGFCNLTAEQTFCTANNVREPLVAYTPTLAVAGITYYNNPAVPGWDNSLLMTSLKAGTFIQLQLNADGTQITSQTNLWAGTYGRLRAVCVSPQGRVYLSTSNQDGRGNPGATDDRVIVLENRAYLAAASASTPAPTLSISPNPASALVSLRRSNATGTAAVRVFDGLGRAVRQASFAAGQTDIELPLSGLAAGLYVVETASLTNQPSRARLVVQ</sequence>
<dbReference type="InterPro" id="IPR011041">
    <property type="entry name" value="Quinoprot_gluc/sorb_DH_b-prop"/>
</dbReference>
<dbReference type="InterPro" id="IPR026444">
    <property type="entry name" value="Secre_tail"/>
</dbReference>
<feature type="domain" description="Glucose/Sorbosone dehydrogenase" evidence="2">
    <location>
        <begin position="47"/>
        <end position="365"/>
    </location>
</feature>
<dbReference type="Gene3D" id="2.120.10.30">
    <property type="entry name" value="TolB, C-terminal domain"/>
    <property type="match status" value="1"/>
</dbReference>
<evidence type="ECO:0000256" key="1">
    <source>
        <dbReference type="SAM" id="SignalP"/>
    </source>
</evidence>